<dbReference type="PANTHER" id="PTHR13287">
    <property type="entry name" value="ADIPOSE-SECRETED SIGNALING PROTEIN"/>
    <property type="match status" value="1"/>
</dbReference>
<reference evidence="3" key="2">
    <citation type="submission" date="2017-10" db="EMBL/GenBank/DDBJ databases">
        <title>Ladona fulva Genome sequencing and assembly.</title>
        <authorList>
            <person name="Murali S."/>
            <person name="Richards S."/>
            <person name="Bandaranaike D."/>
            <person name="Bellair M."/>
            <person name="Blankenburg K."/>
            <person name="Chao H."/>
            <person name="Dinh H."/>
            <person name="Doddapaneni H."/>
            <person name="Dugan-Rocha S."/>
            <person name="Elkadiri S."/>
            <person name="Gnanaolivu R."/>
            <person name="Hernandez B."/>
            <person name="Skinner E."/>
            <person name="Javaid M."/>
            <person name="Lee S."/>
            <person name="Li M."/>
            <person name="Ming W."/>
            <person name="Munidasa M."/>
            <person name="Muniz J."/>
            <person name="Nguyen L."/>
            <person name="Hughes D."/>
            <person name="Osuji N."/>
            <person name="Pu L.-L."/>
            <person name="Puazo M."/>
            <person name="Qu C."/>
            <person name="Quiroz J."/>
            <person name="Raj R."/>
            <person name="Weissenberger G."/>
            <person name="Xin Y."/>
            <person name="Zou X."/>
            <person name="Han Y."/>
            <person name="Worley K."/>
            <person name="Muzny D."/>
            <person name="Gibbs R."/>
        </authorList>
    </citation>
    <scope>NUCLEOTIDE SEQUENCE</scope>
    <source>
        <strain evidence="3">Sampled in the wild</strain>
    </source>
</reference>
<reference evidence="3" key="1">
    <citation type="submission" date="2013-04" db="EMBL/GenBank/DDBJ databases">
        <authorList>
            <person name="Qu J."/>
            <person name="Murali S.C."/>
            <person name="Bandaranaike D."/>
            <person name="Bellair M."/>
            <person name="Blankenburg K."/>
            <person name="Chao H."/>
            <person name="Dinh H."/>
            <person name="Doddapaneni H."/>
            <person name="Downs B."/>
            <person name="Dugan-Rocha S."/>
            <person name="Elkadiri S."/>
            <person name="Gnanaolivu R.D."/>
            <person name="Hernandez B."/>
            <person name="Javaid M."/>
            <person name="Jayaseelan J.C."/>
            <person name="Lee S."/>
            <person name="Li M."/>
            <person name="Ming W."/>
            <person name="Munidasa M."/>
            <person name="Muniz J."/>
            <person name="Nguyen L."/>
            <person name="Ongeri F."/>
            <person name="Osuji N."/>
            <person name="Pu L.-L."/>
            <person name="Puazo M."/>
            <person name="Qu C."/>
            <person name="Quiroz J."/>
            <person name="Raj R."/>
            <person name="Weissenberger G."/>
            <person name="Xin Y."/>
            <person name="Zou X."/>
            <person name="Han Y."/>
            <person name="Richards S."/>
            <person name="Worley K."/>
            <person name="Muzny D."/>
            <person name="Gibbs R."/>
        </authorList>
    </citation>
    <scope>NUCLEOTIDE SEQUENCE</scope>
    <source>
        <strain evidence="3">Sampled in the wild</strain>
    </source>
</reference>
<dbReference type="EMBL" id="KZ309553">
    <property type="protein sequence ID" value="KAG8239211.1"/>
    <property type="molecule type" value="Genomic_DNA"/>
</dbReference>
<name>A0A8K0P9Q3_LADFU</name>
<comment type="similarity">
    <text evidence="1">Belongs to the ADISSP family.</text>
</comment>
<evidence type="ECO:0000256" key="1">
    <source>
        <dbReference type="ARBA" id="ARBA00035018"/>
    </source>
</evidence>
<proteinExistence type="inferred from homology"/>
<dbReference type="Proteomes" id="UP000792457">
    <property type="component" value="Unassembled WGS sequence"/>
</dbReference>
<sequence length="184" mass="20195">MEVQHHVHFDAEDIEGHDHFGKDNTIVVQPGPKKQELVAHLGFLQINHHYEVCFDIPGSLVSQSLSSAVDEGAEVSQEFIDSQIAGLTQDVPNVHCYLLGASTISGTNGDSTPEVKMKVQLIAHKVKLLREKMTLKYPCGLKLILHLDARVLGKGMGTPMLKNGVKCVGMEQDESDGSDWQGFH</sequence>
<evidence type="ECO:0000313" key="4">
    <source>
        <dbReference type="Proteomes" id="UP000792457"/>
    </source>
</evidence>
<evidence type="ECO:0000256" key="2">
    <source>
        <dbReference type="ARBA" id="ARBA00035300"/>
    </source>
</evidence>
<evidence type="ECO:0000313" key="3">
    <source>
        <dbReference type="EMBL" id="KAG8239211.1"/>
    </source>
</evidence>
<organism evidence="3 4">
    <name type="scientific">Ladona fulva</name>
    <name type="common">Scarce chaser dragonfly</name>
    <name type="synonym">Libellula fulva</name>
    <dbReference type="NCBI Taxonomy" id="123851"/>
    <lineage>
        <taxon>Eukaryota</taxon>
        <taxon>Metazoa</taxon>
        <taxon>Ecdysozoa</taxon>
        <taxon>Arthropoda</taxon>
        <taxon>Hexapoda</taxon>
        <taxon>Insecta</taxon>
        <taxon>Pterygota</taxon>
        <taxon>Palaeoptera</taxon>
        <taxon>Odonata</taxon>
        <taxon>Epiprocta</taxon>
        <taxon>Anisoptera</taxon>
        <taxon>Libelluloidea</taxon>
        <taxon>Libellulidae</taxon>
        <taxon>Ladona</taxon>
    </lineage>
</organism>
<dbReference type="Pfam" id="PF15006">
    <property type="entry name" value="DUF4517"/>
    <property type="match status" value="1"/>
</dbReference>
<accession>A0A8K0P9Q3</accession>
<keyword evidence="4" id="KW-1185">Reference proteome</keyword>
<protein>
    <recommendedName>
        <fullName evidence="2">Adipose-secreted signaling protein</fullName>
    </recommendedName>
</protein>
<comment type="caution">
    <text evidence="3">The sequence shown here is derived from an EMBL/GenBank/DDBJ whole genome shotgun (WGS) entry which is preliminary data.</text>
</comment>
<dbReference type="AlphaFoldDB" id="A0A8K0P9Q3"/>
<dbReference type="InterPro" id="IPR026794">
    <property type="entry name" value="ADISSP"/>
</dbReference>
<gene>
    <name evidence="3" type="ORF">J437_LFUL019019</name>
</gene>
<dbReference type="PANTHER" id="PTHR13287:SF2">
    <property type="entry name" value="ADIPOSE-SECRETED SIGNALING PROTEIN"/>
    <property type="match status" value="1"/>
</dbReference>
<dbReference type="OrthoDB" id="6246153at2759"/>